<keyword evidence="2" id="KW-0472">Membrane</keyword>
<name>A0ABS3P4T7_9BACI</name>
<keyword evidence="2" id="KW-0812">Transmembrane</keyword>
<accession>A0ABS3P4T7</accession>
<feature type="region of interest" description="Disordered" evidence="1">
    <location>
        <begin position="870"/>
        <end position="900"/>
    </location>
</feature>
<feature type="transmembrane region" description="Helical" evidence="2">
    <location>
        <begin position="543"/>
        <end position="567"/>
    </location>
</feature>
<protein>
    <submittedName>
        <fullName evidence="3">Tail length tape measure protein</fullName>
    </submittedName>
</protein>
<comment type="caution">
    <text evidence="3">The sequence shown here is derived from an EMBL/GenBank/DDBJ whole genome shotgun (WGS) entry which is preliminary data.</text>
</comment>
<evidence type="ECO:0000313" key="4">
    <source>
        <dbReference type="Proteomes" id="UP000677611"/>
    </source>
</evidence>
<keyword evidence="2" id="KW-1133">Transmembrane helix</keyword>
<evidence type="ECO:0000313" key="3">
    <source>
        <dbReference type="EMBL" id="MBO1628189.1"/>
    </source>
</evidence>
<feature type="transmembrane region" description="Helical" evidence="2">
    <location>
        <begin position="635"/>
        <end position="653"/>
    </location>
</feature>
<dbReference type="RefSeq" id="WP_208019261.1">
    <property type="nucleotide sequence ID" value="NZ_JAGDQJ010000037.1"/>
</dbReference>
<dbReference type="Proteomes" id="UP000677611">
    <property type="component" value="Unassembled WGS sequence"/>
</dbReference>
<evidence type="ECO:0000256" key="1">
    <source>
        <dbReference type="SAM" id="MobiDB-lite"/>
    </source>
</evidence>
<reference evidence="3 4" key="1">
    <citation type="submission" date="2021-03" db="EMBL/GenBank/DDBJ databases">
        <title>Identification of novel Bacillus strains.</title>
        <authorList>
            <person name="Xiao Z."/>
            <person name="Li Y."/>
            <person name="Shen J."/>
        </authorList>
    </citation>
    <scope>NUCLEOTIDE SEQUENCE [LARGE SCALE GENOMIC DNA]</scope>
    <source>
        <strain evidence="3 4">SY8</strain>
    </source>
</reference>
<organism evidence="3 4">
    <name type="scientific">Bacillus arachidis</name>
    <dbReference type="NCBI Taxonomy" id="2819290"/>
    <lineage>
        <taxon>Bacteria</taxon>
        <taxon>Bacillati</taxon>
        <taxon>Bacillota</taxon>
        <taxon>Bacilli</taxon>
        <taxon>Bacillales</taxon>
        <taxon>Bacillaceae</taxon>
        <taxon>Bacillus</taxon>
    </lineage>
</organism>
<gene>
    <name evidence="3" type="ORF">J4P90_23840</name>
</gene>
<feature type="transmembrane region" description="Helical" evidence="2">
    <location>
        <begin position="420"/>
        <end position="442"/>
    </location>
</feature>
<evidence type="ECO:0000256" key="2">
    <source>
        <dbReference type="SAM" id="Phobius"/>
    </source>
</evidence>
<sequence length="929" mass="103323">MADGRVEIDTRLDTGNIRRDVQRVNDELNHIGDGVADANRELTDEVGARYDSLGRRIRYVYRGTSEEARRMYSEMASAHRQQSIAMRDAKDQMVGIEYQYFKLAQSAQTYTGTIAEFMEQLEQLGAEQKSVTDAMVNANSLQMASMFQTAAAMMNMTTQAQRITQNYERMANPMYTVNRAGLAIANSMNQIANRGNAAVLALKMLGPTASMKSLLNMQMMINQGLMRFQTVALAAAATSAVLYTSLFKAAAGPDPAEVRSQMAEVTAVYAEELDKRTNEIKNFVNIFEEIQVEAVSPAKLMKNLQTQTEVLRNWISNLKELTARGVDEGLIKELQQMGPKAANEVAALTQMTQEGLNNYVSLWREKGRLAKEQAIDELSQLKESTDQKIKELQDSLTPLGLAWERMKNAFVTAVQPMVEAFGMLMTPIVNFAAKFFELVTAFNQAHPKLALITQAIIMLVPALTLILSPLAIGIGLWNGMLAAWSSIWMLISPLVTGLMAMSATVWIVSAAVVGLVAGIMYLWNTSEGFRNAVITGWEAIKNAAITVWNFILNNVLIPIWDTISIYFKQILDKLLIWWNENGQMITDAAKNIWSFISSIVSGAMSAILGIMQFVWPVVKFLVEGTWEAIKNLINGAVNTILGIIKFFSALFTGNWSEMWEATKEIVFGALEFIWGYLQLFGVGKVLKFLGKWAGDVISKFDFMWTYIKKVWNDAIFEIWYFFATKFEAMSKFASSIGSSISSVFSSMWNLISSSFSSGLNYVGKIVWNGFKSILDFLTGLGMTFYNAGRGLIEMIAKGVMSAFGVVKDVISWVAQQIRNFLPFSPAKVGPLSDLDHLDFGGPISDSIELAFPKVQGLLNKMLTLPNIEQNVSSSSQRTSGNDNQQTQRPISLTLNYQGDNPQDAAKMMDIIEKELSSRMGMQSYLVGEK</sequence>
<feature type="transmembrane region" description="Helical" evidence="2">
    <location>
        <begin position="665"/>
        <end position="686"/>
    </location>
</feature>
<keyword evidence="4" id="KW-1185">Reference proteome</keyword>
<feature type="transmembrane region" description="Helical" evidence="2">
    <location>
        <begin position="592"/>
        <end position="615"/>
    </location>
</feature>
<dbReference type="PANTHER" id="PTHR37813:SF1">
    <property type="entry name" value="FELS-2 PROPHAGE PROTEIN"/>
    <property type="match status" value="1"/>
</dbReference>
<dbReference type="EMBL" id="JAGDQJ010000037">
    <property type="protein sequence ID" value="MBO1628189.1"/>
    <property type="molecule type" value="Genomic_DNA"/>
</dbReference>
<feature type="transmembrane region" description="Helical" evidence="2">
    <location>
        <begin position="503"/>
        <end position="523"/>
    </location>
</feature>
<dbReference type="PANTHER" id="PTHR37813">
    <property type="entry name" value="FELS-2 PROPHAGE PROTEIN"/>
    <property type="match status" value="1"/>
</dbReference>
<feature type="transmembrane region" description="Helical" evidence="2">
    <location>
        <begin position="449"/>
        <end position="468"/>
    </location>
</feature>
<proteinExistence type="predicted"/>